<gene>
    <name evidence="1" type="ORF">GOP47_0012804</name>
</gene>
<dbReference type="EMBL" id="JABFUD020000012">
    <property type="protein sequence ID" value="KAI5072698.1"/>
    <property type="molecule type" value="Genomic_DNA"/>
</dbReference>
<dbReference type="Proteomes" id="UP000886520">
    <property type="component" value="Chromosome 12"/>
</dbReference>
<name>A0A9D4ZEN4_ADICA</name>
<keyword evidence="2" id="KW-1185">Reference proteome</keyword>
<sequence length="119" mass="13772">MSNLLLQVNHTNHALLSYITTHSHKTDPKIRPKPFSGLPIEDVLTWLDHFDNVAGYHQWSDDRRAMEARTLFEGVGATWFVQQPVDVKGDWNLLKALLIQNFAHQNITRTTIQQLKTLR</sequence>
<protein>
    <submittedName>
        <fullName evidence="1">Uncharacterized protein</fullName>
    </submittedName>
</protein>
<comment type="caution">
    <text evidence="1">The sequence shown here is derived from an EMBL/GenBank/DDBJ whole genome shotgun (WGS) entry which is preliminary data.</text>
</comment>
<evidence type="ECO:0000313" key="2">
    <source>
        <dbReference type="Proteomes" id="UP000886520"/>
    </source>
</evidence>
<accession>A0A9D4ZEN4</accession>
<dbReference type="OrthoDB" id="5988068at2759"/>
<proteinExistence type="predicted"/>
<evidence type="ECO:0000313" key="1">
    <source>
        <dbReference type="EMBL" id="KAI5072698.1"/>
    </source>
</evidence>
<organism evidence="1 2">
    <name type="scientific">Adiantum capillus-veneris</name>
    <name type="common">Maidenhair fern</name>
    <dbReference type="NCBI Taxonomy" id="13818"/>
    <lineage>
        <taxon>Eukaryota</taxon>
        <taxon>Viridiplantae</taxon>
        <taxon>Streptophyta</taxon>
        <taxon>Embryophyta</taxon>
        <taxon>Tracheophyta</taxon>
        <taxon>Polypodiopsida</taxon>
        <taxon>Polypodiidae</taxon>
        <taxon>Polypodiales</taxon>
        <taxon>Pteridineae</taxon>
        <taxon>Pteridaceae</taxon>
        <taxon>Vittarioideae</taxon>
        <taxon>Adiantum</taxon>
    </lineage>
</organism>
<dbReference type="PANTHER" id="PTHR33194">
    <property type="entry name" value="ZINC KNUCKLE DOMAINCONTAINING PROTEIN"/>
    <property type="match status" value="1"/>
</dbReference>
<dbReference type="AlphaFoldDB" id="A0A9D4ZEN4"/>
<dbReference type="PANTHER" id="PTHR33194:SF4">
    <property type="entry name" value="CCHC-TYPE DOMAIN-CONTAINING PROTEIN"/>
    <property type="match status" value="1"/>
</dbReference>
<reference evidence="1" key="1">
    <citation type="submission" date="2021-01" db="EMBL/GenBank/DDBJ databases">
        <title>Adiantum capillus-veneris genome.</title>
        <authorList>
            <person name="Fang Y."/>
            <person name="Liao Q."/>
        </authorList>
    </citation>
    <scope>NUCLEOTIDE SEQUENCE</scope>
    <source>
        <strain evidence="1">H3</strain>
        <tissue evidence="1">Leaf</tissue>
    </source>
</reference>